<comment type="subcellular location">
    <subcellularLocation>
        <location evidence="7">Cell membrane</location>
    </subcellularLocation>
    <subcellularLocation>
        <location evidence="7">Cytoplasm</location>
    </subcellularLocation>
</comment>
<proteinExistence type="inferred from homology"/>
<gene>
    <name evidence="10" type="primary">NKD2</name>
</gene>
<dbReference type="CTD" id="85409"/>
<evidence type="ECO:0000256" key="7">
    <source>
        <dbReference type="RuleBase" id="RU367060"/>
    </source>
</evidence>
<feature type="compositionally biased region" description="Pro residues" evidence="8">
    <location>
        <begin position="417"/>
        <end position="426"/>
    </location>
</feature>
<dbReference type="AlphaFoldDB" id="A0A7F8RVL7"/>
<evidence type="ECO:0000256" key="4">
    <source>
        <dbReference type="ARBA" id="ARBA00022687"/>
    </source>
</evidence>
<keyword evidence="5" id="KW-0479">Metal-binding</keyword>
<accession>A0A7F8RVL7</accession>
<feature type="region of interest" description="Disordered" evidence="8">
    <location>
        <begin position="95"/>
        <end position="120"/>
    </location>
</feature>
<keyword evidence="4 7" id="KW-0879">Wnt signaling pathway</keyword>
<dbReference type="PANTHER" id="PTHR22611:SF1">
    <property type="entry name" value="PROTEIN NAKED CUTICLE HOMOLOG 2"/>
    <property type="match status" value="1"/>
</dbReference>
<dbReference type="Proteomes" id="UP000245341">
    <property type="component" value="Unplaced"/>
</dbReference>
<feature type="region of interest" description="Disordered" evidence="8">
    <location>
        <begin position="320"/>
        <end position="369"/>
    </location>
</feature>
<name>A0A7F8RVL7_LEPWE</name>
<feature type="region of interest" description="Disordered" evidence="8">
    <location>
        <begin position="388"/>
        <end position="465"/>
    </location>
</feature>
<evidence type="ECO:0000256" key="3">
    <source>
        <dbReference type="ARBA" id="ARBA00022490"/>
    </source>
</evidence>
<dbReference type="OrthoDB" id="5953812at2759"/>
<evidence type="ECO:0000313" key="10">
    <source>
        <dbReference type="RefSeq" id="XP_030896984.1"/>
    </source>
</evidence>
<feature type="region of interest" description="Disordered" evidence="8">
    <location>
        <begin position="236"/>
        <end position="298"/>
    </location>
</feature>
<dbReference type="PANTHER" id="PTHR22611">
    <property type="entry name" value="PROTEIN NAKED CUTICLE"/>
    <property type="match status" value="1"/>
</dbReference>
<feature type="compositionally biased region" description="Basic and acidic residues" evidence="8">
    <location>
        <begin position="40"/>
        <end position="52"/>
    </location>
</feature>
<dbReference type="GO" id="GO:0046872">
    <property type="term" value="F:metal ion binding"/>
    <property type="evidence" value="ECO:0007669"/>
    <property type="project" value="UniProtKB-KW"/>
</dbReference>
<evidence type="ECO:0000256" key="2">
    <source>
        <dbReference type="ARBA" id="ARBA00022475"/>
    </source>
</evidence>
<dbReference type="GO" id="GO:0005737">
    <property type="term" value="C:cytoplasm"/>
    <property type="evidence" value="ECO:0007669"/>
    <property type="project" value="UniProtKB-SubCell"/>
</dbReference>
<keyword evidence="6" id="KW-0472">Membrane</keyword>
<dbReference type="RefSeq" id="XP_030896984.1">
    <property type="nucleotide sequence ID" value="XM_031041124.1"/>
</dbReference>
<dbReference type="KEGG" id="lww:102725842"/>
<protein>
    <recommendedName>
        <fullName evidence="7">Protein naked cuticle homolog</fullName>
    </recommendedName>
</protein>
<evidence type="ECO:0000256" key="8">
    <source>
        <dbReference type="SAM" id="MobiDB-lite"/>
    </source>
</evidence>
<dbReference type="GO" id="GO:0090090">
    <property type="term" value="P:negative regulation of canonical Wnt signaling pathway"/>
    <property type="evidence" value="ECO:0007669"/>
    <property type="project" value="UniProtKB-ARBA"/>
</dbReference>
<dbReference type="GO" id="GO:0016055">
    <property type="term" value="P:Wnt signaling pathway"/>
    <property type="evidence" value="ECO:0007669"/>
    <property type="project" value="UniProtKB-UniRule"/>
</dbReference>
<feature type="compositionally biased region" description="Basic residues" evidence="8">
    <location>
        <begin position="441"/>
        <end position="451"/>
    </location>
</feature>
<feature type="region of interest" description="Disordered" evidence="8">
    <location>
        <begin position="32"/>
        <end position="54"/>
    </location>
</feature>
<dbReference type="InterPro" id="IPR040140">
    <property type="entry name" value="Nkd-like"/>
</dbReference>
<comment type="similarity">
    <text evidence="1 7">Belongs to the NKD family.</text>
</comment>
<evidence type="ECO:0000313" key="9">
    <source>
        <dbReference type="Proteomes" id="UP000245341"/>
    </source>
</evidence>
<keyword evidence="9" id="KW-1185">Reference proteome</keyword>
<evidence type="ECO:0000256" key="1">
    <source>
        <dbReference type="ARBA" id="ARBA00007081"/>
    </source>
</evidence>
<keyword evidence="2 7" id="KW-1003">Cell membrane</keyword>
<dbReference type="GeneID" id="102725842"/>
<sequence length="495" mass="53255">MLRPSGVSSRTTKGSALETLLADPVGAHRLRNQHFLSTKAEAERPVEQASTRERRRHIIATLAPVGGVRRPGGPTDTAPLNPGDSFVVSAFASGCEGTEDAERNTGSKQGPPGGDPKEGPFWEDWCPLEVVLPPEKAEGREGTGLISSVVNAERAASREGPRGPGKKHLNIDGLQCDVSVEGDSHQDWTFTLYGFDHIGKATREDMSSLVHAIYEAIDASVSHSSDSSRTLRVKLTVSPESLSERKESPPTGQDQEPTRCRMEAELTGDPGGADKRPSAHTRRPGADPHPCCERGPYCVDENTERRNHYLDLAGIENYTSRFGPGAPPSQAKQEHLGKAAHPLSRSRSQEADTRTALQRRPQVLAHHPLLAAEPAVRALDMQPRLKGQEKQLLKPPRGSGRPPGAPGTGKPGRAFGCPPPAAPPQAPRDGHRLPQPPPQPHGHRRARRKSREVHSPLRAALGQPAALEHEVLRALPPMLAGEGCAVPAVHHHHAS</sequence>
<evidence type="ECO:0000256" key="5">
    <source>
        <dbReference type="ARBA" id="ARBA00022723"/>
    </source>
</evidence>
<comment type="function">
    <text evidence="7">Cell autonomous antagonist of the canonical Wnt signaling pathway.</text>
</comment>
<evidence type="ECO:0000256" key="6">
    <source>
        <dbReference type="ARBA" id="ARBA00023136"/>
    </source>
</evidence>
<reference evidence="10" key="1">
    <citation type="submission" date="2025-08" db="UniProtKB">
        <authorList>
            <consortium name="RefSeq"/>
        </authorList>
    </citation>
    <scope>IDENTIFICATION</scope>
    <source>
        <tissue evidence="10">Liver</tissue>
    </source>
</reference>
<keyword evidence="3" id="KW-0963">Cytoplasm</keyword>
<dbReference type="GO" id="GO:0005886">
    <property type="term" value="C:plasma membrane"/>
    <property type="evidence" value="ECO:0007669"/>
    <property type="project" value="UniProtKB-SubCell"/>
</dbReference>
<organism evidence="9 10">
    <name type="scientific">Leptonychotes weddellii</name>
    <name type="common">Weddell seal</name>
    <name type="synonym">Otaria weddellii</name>
    <dbReference type="NCBI Taxonomy" id="9713"/>
    <lineage>
        <taxon>Eukaryota</taxon>
        <taxon>Metazoa</taxon>
        <taxon>Chordata</taxon>
        <taxon>Craniata</taxon>
        <taxon>Vertebrata</taxon>
        <taxon>Euteleostomi</taxon>
        <taxon>Mammalia</taxon>
        <taxon>Eutheria</taxon>
        <taxon>Laurasiatheria</taxon>
        <taxon>Carnivora</taxon>
        <taxon>Caniformia</taxon>
        <taxon>Pinnipedia</taxon>
        <taxon>Phocidae</taxon>
        <taxon>Monachinae</taxon>
        <taxon>Lobodontini</taxon>
        <taxon>Leptonychotes</taxon>
    </lineage>
</organism>